<organism evidence="1 2">
    <name type="scientific">Skeletonema marinoi</name>
    <dbReference type="NCBI Taxonomy" id="267567"/>
    <lineage>
        <taxon>Eukaryota</taxon>
        <taxon>Sar</taxon>
        <taxon>Stramenopiles</taxon>
        <taxon>Ochrophyta</taxon>
        <taxon>Bacillariophyta</taxon>
        <taxon>Coscinodiscophyceae</taxon>
        <taxon>Thalassiosirophycidae</taxon>
        <taxon>Thalassiosirales</taxon>
        <taxon>Skeletonemataceae</taxon>
        <taxon>Skeletonema</taxon>
        <taxon>Skeletonema marinoi-dohrnii complex</taxon>
    </lineage>
</organism>
<dbReference type="AlphaFoldDB" id="A0AAD8Y189"/>
<dbReference type="EMBL" id="JATAAI010000025">
    <property type="protein sequence ID" value="KAK1737552.1"/>
    <property type="molecule type" value="Genomic_DNA"/>
</dbReference>
<reference evidence="1" key="1">
    <citation type="submission" date="2023-06" db="EMBL/GenBank/DDBJ databases">
        <title>Survivors Of The Sea: Transcriptome response of Skeletonema marinoi to long-term dormancy.</title>
        <authorList>
            <person name="Pinder M.I.M."/>
            <person name="Kourtchenko O."/>
            <person name="Robertson E.K."/>
            <person name="Larsson T."/>
            <person name="Maumus F."/>
            <person name="Osuna-Cruz C.M."/>
            <person name="Vancaester E."/>
            <person name="Stenow R."/>
            <person name="Vandepoele K."/>
            <person name="Ploug H."/>
            <person name="Bruchert V."/>
            <person name="Godhe A."/>
            <person name="Topel M."/>
        </authorList>
    </citation>
    <scope>NUCLEOTIDE SEQUENCE</scope>
    <source>
        <strain evidence="1">R05AC</strain>
    </source>
</reference>
<accession>A0AAD8Y189</accession>
<comment type="caution">
    <text evidence="1">The sequence shown here is derived from an EMBL/GenBank/DDBJ whole genome shotgun (WGS) entry which is preliminary data.</text>
</comment>
<protein>
    <submittedName>
        <fullName evidence="1">Glycosyltransferase family 32 protein</fullName>
    </submittedName>
</protein>
<proteinExistence type="predicted"/>
<gene>
    <name evidence="1" type="ORF">QTG54_011838</name>
</gene>
<name>A0AAD8Y189_9STRA</name>
<sequence length="236" mass="26724">MLDSTEGNPNSVEHLLKNGAREDKPSHHLFFTFVNVSELEHTSNEGLIDDNPTQVSVSISESIPQPNSKRTEVLRYKESMQKKMRHKSWTCEPGWWCNRCLQASAYGSFSKCSFVCGKCAPEFICNGREKEAQIDINVNVAGLNLPQKKSVPAVHRHHHHQRIPRIIHQTYFEDITKETFPQLVRLQNTWKASGGSIVSIPTTLLEIISEHTIQNALCLFLTLYCLVPTRLTSSGI</sequence>
<dbReference type="Proteomes" id="UP001224775">
    <property type="component" value="Unassembled WGS sequence"/>
</dbReference>
<evidence type="ECO:0000313" key="2">
    <source>
        <dbReference type="Proteomes" id="UP001224775"/>
    </source>
</evidence>
<evidence type="ECO:0000313" key="1">
    <source>
        <dbReference type="EMBL" id="KAK1737552.1"/>
    </source>
</evidence>
<keyword evidence="2" id="KW-1185">Reference proteome</keyword>